<feature type="compositionally biased region" description="Polar residues" evidence="1">
    <location>
        <begin position="316"/>
        <end position="339"/>
    </location>
</feature>
<feature type="compositionally biased region" description="Polar residues" evidence="1">
    <location>
        <begin position="412"/>
        <end position="422"/>
    </location>
</feature>
<feature type="compositionally biased region" description="Polar residues" evidence="1">
    <location>
        <begin position="450"/>
        <end position="503"/>
    </location>
</feature>
<feature type="region of interest" description="Disordered" evidence="1">
    <location>
        <begin position="944"/>
        <end position="1254"/>
    </location>
</feature>
<protein>
    <submittedName>
        <fullName evidence="2">Uncharacterized protein</fullName>
    </submittedName>
</protein>
<feature type="compositionally biased region" description="Polar residues" evidence="1">
    <location>
        <begin position="675"/>
        <end position="703"/>
    </location>
</feature>
<proteinExistence type="predicted"/>
<accession>A0A1I8N588</accession>
<feature type="compositionally biased region" description="Polar residues" evidence="1">
    <location>
        <begin position="194"/>
        <end position="230"/>
    </location>
</feature>
<dbReference type="EnsemblMetazoa" id="MDOA011659-RA">
    <property type="protein sequence ID" value="MDOA011659-PA"/>
    <property type="gene ID" value="MDOA011659"/>
</dbReference>
<feature type="compositionally biased region" description="Polar residues" evidence="1">
    <location>
        <begin position="1569"/>
        <end position="1595"/>
    </location>
</feature>
<feature type="compositionally biased region" description="Polar residues" evidence="1">
    <location>
        <begin position="1245"/>
        <end position="1254"/>
    </location>
</feature>
<feature type="compositionally biased region" description="Polar residues" evidence="1">
    <location>
        <begin position="348"/>
        <end position="357"/>
    </location>
</feature>
<feature type="compositionally biased region" description="Polar residues" evidence="1">
    <location>
        <begin position="510"/>
        <end position="550"/>
    </location>
</feature>
<feature type="compositionally biased region" description="Polar residues" evidence="1">
    <location>
        <begin position="1068"/>
        <end position="1084"/>
    </location>
</feature>
<feature type="compositionally biased region" description="Polar residues" evidence="1">
    <location>
        <begin position="1525"/>
        <end position="1535"/>
    </location>
</feature>
<feature type="compositionally biased region" description="Polar residues" evidence="1">
    <location>
        <begin position="1109"/>
        <end position="1130"/>
    </location>
</feature>
<feature type="region of interest" description="Disordered" evidence="1">
    <location>
        <begin position="1517"/>
        <end position="1544"/>
    </location>
</feature>
<reference evidence="2" key="1">
    <citation type="submission" date="2020-05" db="UniProtKB">
        <authorList>
            <consortium name="EnsemblMetazoa"/>
        </authorList>
    </citation>
    <scope>IDENTIFICATION</scope>
    <source>
        <strain evidence="2">Aabys</strain>
    </source>
</reference>
<feature type="compositionally biased region" description="Polar residues" evidence="1">
    <location>
        <begin position="289"/>
        <end position="301"/>
    </location>
</feature>
<feature type="compositionally biased region" description="Polar residues" evidence="1">
    <location>
        <begin position="1138"/>
        <end position="1232"/>
    </location>
</feature>
<feature type="compositionally biased region" description="Polar residues" evidence="1">
    <location>
        <begin position="634"/>
        <end position="665"/>
    </location>
</feature>
<feature type="compositionally biased region" description="Low complexity" evidence="1">
    <location>
        <begin position="997"/>
        <end position="1013"/>
    </location>
</feature>
<feature type="region of interest" description="Disordered" evidence="1">
    <location>
        <begin position="289"/>
        <end position="618"/>
    </location>
</feature>
<evidence type="ECO:0000313" key="2">
    <source>
        <dbReference type="EnsemblMetazoa" id="MDOA011659-PA"/>
    </source>
</evidence>
<feature type="region of interest" description="Disordered" evidence="1">
    <location>
        <begin position="820"/>
        <end position="845"/>
    </location>
</feature>
<feature type="compositionally biased region" description="Low complexity" evidence="1">
    <location>
        <begin position="732"/>
        <end position="755"/>
    </location>
</feature>
<name>A0A1I8N588_MUSDO</name>
<feature type="region of interest" description="Disordered" evidence="1">
    <location>
        <begin position="634"/>
        <end position="760"/>
    </location>
</feature>
<feature type="compositionally biased region" description="Low complexity" evidence="1">
    <location>
        <begin position="183"/>
        <end position="192"/>
    </location>
</feature>
<feature type="compositionally biased region" description="Polar residues" evidence="1">
    <location>
        <begin position="1046"/>
        <end position="1059"/>
    </location>
</feature>
<feature type="compositionally biased region" description="Low complexity" evidence="1">
    <location>
        <begin position="560"/>
        <end position="575"/>
    </location>
</feature>
<feature type="compositionally biased region" description="Polar residues" evidence="1">
    <location>
        <begin position="390"/>
        <end position="402"/>
    </location>
</feature>
<feature type="compositionally biased region" description="Low complexity" evidence="1">
    <location>
        <begin position="302"/>
        <end position="315"/>
    </location>
</feature>
<feature type="compositionally biased region" description="Polar residues" evidence="1">
    <location>
        <begin position="137"/>
        <end position="172"/>
    </location>
</feature>
<sequence>MKVKYYSSFQLAGQEEEEKMKNNNNSISRASDLQIINSIAAIPDLRFLFILLLGQSWAVLVNPQEELNPGQPNIYYPSAAQHNGYHYQRPQGNQGNTLGTSVPKKSSFGLKLQPYEYNRATEQHVPPRFRPRPQSPVPANQSPNQQQINPLANSHPSNQRQEQPSSSYSQQGSHEDISRINIPPQQQQYPQPAFTGQPSPSIVSNNQPLPSQTSGNFVSTSVQGTFSSSYHRQRPPYSQPGPYPGNNQPNNQERPSYPVQAPHNPGQVTTNGYQYQPNFSRAEEAIQNSQNLETQKSVTQTQAGQNGYQGNFQQNLPGTSQSPQQTKESQENFSRQPKSNFEAYGNQKPVQESSFYSSRPEGYPQPNSPPGQGNSFPVRENSRAPDANLSFPSASQQQNYQRPHQENAVPSGENSMTANGNQDILAGSQEVGQNTYLRSGQESGKVPEQPGSQQNSQDLQQKFEGPNQQGPVQPTVAQNNGYPIENGQNTYPTQGYSYQTQGESIGPRPAQNNGYAGSKDGNIQGQYPQNVYQSQQMPANSASGQNNGYPGQNLHKDAGYSYQSQQDSRQYEQSSMDSALQTNRPQEASTFSLSQGSDAATYPGSGQQNPSQMTQNSEGYLKDMRPNLELSHQPQEVTANPSGSQGTGQPPHQLVGQNSQQNQGYPQAMRPSPQIAYQSQMETTNQSGNQNKGQPPMNFSPQGYPTAVRPDSEITSQSQQGKPETNGNQIMGGTQFSQQFGTQTAQQSSSGAQQQIGSPDANEVTKLPAQPLEIPKPSRQYLPPFSDNEYQTPSPVTLEISTQNQGSLATEAPQTLPQDQGLYSQHQSQNITPQDSLAQEPITTTPNPPETTLATYHGPSHQYLPSPAPQVNDTAIQPFYNTQPWNPIQSNRMPKMESLSLPQGYRYNTPSMKQTAEHVQTHNGVVYNELGMGMTTPNPAVEKAANSTKGGMGKTEIETQEGYTYGRPATELKDPNGITQLRPVDTMPPSYVYYNKQQQQQQGRQNGTQENTGISGQKNKENSMASNQANPNPSRPSDEDRKFLDSNGNFPQGSGSPTATGGPLMPENMSQEQIRQTESAQVAQHSLAPIVPMESGMRPQEPNVEENPAQYQNSGVSVNSEVTKPSQNGYQYPYKQVSALSQVNRIPQEGQQSQPMAPVNQDSGSQNNVGNSQEDSSQFRPSNYPAPQQGSQQYFNGMNTHFQGYPPSNQSLESPREPQMTSQNSLGNQQLPAGTEGNQGGQNQPQIPSRPETNQEPYMQIPVQQSFQVTETQAMIPMFRPSPQFQRNSYNYGTHEGSQMTLQIAQPNLANQNQATGPNQGPFLPSQQNFMVPQSPENPGQNMPTPVMDYPQNPGPMQGYFMPVPQQGFPGAPQNNMIFPQMPYQNPQMANSNISPNLPEISVLQTTTPNTIMSFFATPNPEVIPSPNPVQDSTNNPANRPMTFEETKTYMQMPSHSFELPSSYVMVPGNAEQHLMPEPRIPNQTPSITSEAEEITQNPMVPVETLMVTQEPIRQPHLVYGSPDQPGTTTVSSEPEPQHPSENERNSQMMFLQNPLGYAAPEQAITPVTPGTVSQDPGVTTPESVVAEGNSQNFIPEQPKHQPHLIYGPPVYEPSKHYLPSPYLKK</sequence>
<feature type="compositionally biased region" description="Polar residues" evidence="1">
    <location>
        <begin position="1014"/>
        <end position="1032"/>
    </location>
</feature>
<feature type="compositionally biased region" description="Polar residues" evidence="1">
    <location>
        <begin position="430"/>
        <end position="442"/>
    </location>
</feature>
<organism evidence="2">
    <name type="scientific">Musca domestica</name>
    <name type="common">House fly</name>
    <dbReference type="NCBI Taxonomy" id="7370"/>
    <lineage>
        <taxon>Eukaryota</taxon>
        <taxon>Metazoa</taxon>
        <taxon>Ecdysozoa</taxon>
        <taxon>Arthropoda</taxon>
        <taxon>Hexapoda</taxon>
        <taxon>Insecta</taxon>
        <taxon>Pterygota</taxon>
        <taxon>Neoptera</taxon>
        <taxon>Endopterygota</taxon>
        <taxon>Diptera</taxon>
        <taxon>Brachycera</taxon>
        <taxon>Muscomorpha</taxon>
        <taxon>Muscoidea</taxon>
        <taxon>Muscidae</taxon>
        <taxon>Musca</taxon>
    </lineage>
</organism>
<feature type="compositionally biased region" description="Polar residues" evidence="1">
    <location>
        <begin position="820"/>
        <end position="837"/>
    </location>
</feature>
<feature type="compositionally biased region" description="Polar residues" evidence="1">
    <location>
        <begin position="576"/>
        <end position="618"/>
    </location>
</feature>
<dbReference type="VEuPathDB" id="VectorBase:MDOA011659"/>
<evidence type="ECO:0000256" key="1">
    <source>
        <dbReference type="SAM" id="MobiDB-lite"/>
    </source>
</evidence>
<feature type="region of interest" description="Disordered" evidence="1">
    <location>
        <begin position="83"/>
        <end position="274"/>
    </location>
</feature>
<feature type="region of interest" description="Disordered" evidence="1">
    <location>
        <begin position="1567"/>
        <end position="1609"/>
    </location>
</feature>
<dbReference type="VEuPathDB" id="VectorBase:MDOMA2_011784"/>
<feature type="compositionally biased region" description="Polar residues" evidence="1">
    <location>
        <begin position="90"/>
        <end position="104"/>
    </location>
</feature>
<feature type="compositionally biased region" description="Polar residues" evidence="1">
    <location>
        <begin position="713"/>
        <end position="731"/>
    </location>
</feature>